<dbReference type="GO" id="GO:0016787">
    <property type="term" value="F:hydrolase activity"/>
    <property type="evidence" value="ECO:0007669"/>
    <property type="project" value="UniProtKB-KW"/>
</dbReference>
<name>A0A975LB80_9ACTN</name>
<evidence type="ECO:0000313" key="2">
    <source>
        <dbReference type="EMBL" id="QVJ01992.1"/>
    </source>
</evidence>
<dbReference type="Gene3D" id="3.40.50.1110">
    <property type="entry name" value="SGNH hydrolase"/>
    <property type="match status" value="1"/>
</dbReference>
<dbReference type="SUPFAM" id="SSF52266">
    <property type="entry name" value="SGNH hydrolase"/>
    <property type="match status" value="1"/>
</dbReference>
<dbReference type="InterPro" id="IPR013830">
    <property type="entry name" value="SGNH_hydro"/>
</dbReference>
<evidence type="ECO:0000313" key="3">
    <source>
        <dbReference type="Proteomes" id="UP000682416"/>
    </source>
</evidence>
<dbReference type="EMBL" id="CP074402">
    <property type="protein sequence ID" value="QVJ01992.1"/>
    <property type="molecule type" value="Genomic_DNA"/>
</dbReference>
<dbReference type="Pfam" id="PF13472">
    <property type="entry name" value="Lipase_GDSL_2"/>
    <property type="match status" value="1"/>
</dbReference>
<dbReference type="Proteomes" id="UP000682416">
    <property type="component" value="Chromosome"/>
</dbReference>
<reference evidence="2" key="1">
    <citation type="submission" date="2021-05" db="EMBL/GenBank/DDBJ databases">
        <authorList>
            <person name="Kaiqin L."/>
            <person name="Jian G."/>
        </authorList>
    </citation>
    <scope>NUCLEOTIDE SEQUENCE</scope>
    <source>
        <strain evidence="2">HDS5</strain>
    </source>
</reference>
<protein>
    <submittedName>
        <fullName evidence="2">SGNH/GDSL hydrolase family protein</fullName>
    </submittedName>
</protein>
<dbReference type="KEGG" id="nec:KGD82_03535"/>
<keyword evidence="3" id="KW-1185">Reference proteome</keyword>
<dbReference type="InterPro" id="IPR036514">
    <property type="entry name" value="SGNH_hydro_sf"/>
</dbReference>
<organism evidence="2 3">
    <name type="scientific">Nocardiopsis eucommiae</name>
    <dbReference type="NCBI Taxonomy" id="2831970"/>
    <lineage>
        <taxon>Bacteria</taxon>
        <taxon>Bacillati</taxon>
        <taxon>Actinomycetota</taxon>
        <taxon>Actinomycetes</taxon>
        <taxon>Streptosporangiales</taxon>
        <taxon>Nocardiopsidaceae</taxon>
        <taxon>Nocardiopsis</taxon>
    </lineage>
</organism>
<gene>
    <name evidence="2" type="ORF">KGD82_03535</name>
</gene>
<feature type="domain" description="SGNH hydrolase-type esterase" evidence="1">
    <location>
        <begin position="31"/>
        <end position="284"/>
    </location>
</feature>
<accession>A0A975LB80</accession>
<dbReference type="AlphaFoldDB" id="A0A975LB80"/>
<evidence type="ECO:0000259" key="1">
    <source>
        <dbReference type="Pfam" id="PF13472"/>
    </source>
</evidence>
<proteinExistence type="predicted"/>
<keyword evidence="2" id="KW-0378">Hydrolase</keyword>
<sequence>MAAVAATLVVAGCSAEEAGEPAPAPNHYLSLGDSLTVGVQPDERGRGRETSEGYTDVLYRSLKDTDSSLRHERMGCGGEDTTTFVGGGIPGCDDRYEEGAQLDQAEEFLREHGDEVDLVTLTIGGNNFTGCVEGVHEEALGIDGISVDEACVADGLERLETEVPVIAERLVDAADPSTRIVGMTYYNPFLALALLEDPDASGETSLSARTVEILDQVNASLTASYEAAGIDVADVDAAFDGSDTEVPADSASGMPVNLQRICDLTWMCDTARGPDIHTNLAGAQAIADVFQARIR</sequence>